<gene>
    <name evidence="3" type="ORF">CKO45_13735</name>
</gene>
<name>A0ABS1CYB1_9PROT</name>
<proteinExistence type="predicted"/>
<dbReference type="SUPFAM" id="SSF110916">
    <property type="entry name" value="Peptidyl-tRNA hydrolase domain-like"/>
    <property type="match status" value="1"/>
</dbReference>
<keyword evidence="3" id="KW-0378">Hydrolase</keyword>
<feature type="domain" description="Prokaryotic-type class I peptide chain release factors" evidence="2">
    <location>
        <begin position="10"/>
        <end position="136"/>
    </location>
</feature>
<dbReference type="RefSeq" id="WP_133218651.1">
    <property type="nucleotide sequence ID" value="NZ_NRSG01000094.1"/>
</dbReference>
<dbReference type="GO" id="GO:0016787">
    <property type="term" value="F:hydrolase activity"/>
    <property type="evidence" value="ECO:0007669"/>
    <property type="project" value="UniProtKB-KW"/>
</dbReference>
<dbReference type="Pfam" id="PF00472">
    <property type="entry name" value="RF-1"/>
    <property type="match status" value="1"/>
</dbReference>
<feature type="region of interest" description="Disordered" evidence="1">
    <location>
        <begin position="98"/>
        <end position="142"/>
    </location>
</feature>
<sequence length="142" mass="16153">MSRIAVTPRISLEESELVEEFLRASGAGGQNIQKVETAVQLRFDIARSPSLPEAVRERLLRLGGRRVTKDGVLVITAQRHRTQDRNREDARERLLALIREAAIPPPPPRRPTRPTLGSRERRLEGKAKRGDVKRLRGRPERD</sequence>
<evidence type="ECO:0000256" key="1">
    <source>
        <dbReference type="SAM" id="MobiDB-lite"/>
    </source>
</evidence>
<reference evidence="3 4" key="1">
    <citation type="journal article" date="2020" name="Microorganisms">
        <title>Osmotic Adaptation and Compatible Solute Biosynthesis of Phototrophic Bacteria as Revealed from Genome Analyses.</title>
        <authorList>
            <person name="Imhoff J.F."/>
            <person name="Rahn T."/>
            <person name="Kunzel S."/>
            <person name="Keller A."/>
            <person name="Neulinger S.C."/>
        </authorList>
    </citation>
    <scope>NUCLEOTIDE SEQUENCE [LARGE SCALE GENOMIC DNA]</scope>
    <source>
        <strain evidence="3 4">DSM 15382</strain>
    </source>
</reference>
<evidence type="ECO:0000313" key="4">
    <source>
        <dbReference type="Proteomes" id="UP000697995"/>
    </source>
</evidence>
<dbReference type="PANTHER" id="PTHR47814:SF1">
    <property type="entry name" value="PEPTIDYL-TRNA HYDROLASE ARFB"/>
    <property type="match status" value="1"/>
</dbReference>
<organism evidence="3 4">
    <name type="scientific">Paracraurococcus ruber</name>
    <dbReference type="NCBI Taxonomy" id="77675"/>
    <lineage>
        <taxon>Bacteria</taxon>
        <taxon>Pseudomonadati</taxon>
        <taxon>Pseudomonadota</taxon>
        <taxon>Alphaproteobacteria</taxon>
        <taxon>Acetobacterales</taxon>
        <taxon>Roseomonadaceae</taxon>
        <taxon>Paracraurococcus</taxon>
    </lineage>
</organism>
<comment type="caution">
    <text evidence="3">The sequence shown here is derived from an EMBL/GenBank/DDBJ whole genome shotgun (WGS) entry which is preliminary data.</text>
</comment>
<feature type="compositionally biased region" description="Basic and acidic residues" evidence="1">
    <location>
        <begin position="118"/>
        <end position="142"/>
    </location>
</feature>
<protein>
    <submittedName>
        <fullName evidence="3">Aminoacyl-tRNA hydrolase</fullName>
    </submittedName>
</protein>
<dbReference type="Proteomes" id="UP000697995">
    <property type="component" value="Unassembled WGS sequence"/>
</dbReference>
<dbReference type="Gene3D" id="3.30.160.20">
    <property type="match status" value="1"/>
</dbReference>
<evidence type="ECO:0000259" key="2">
    <source>
        <dbReference type="Pfam" id="PF00472"/>
    </source>
</evidence>
<dbReference type="PANTHER" id="PTHR47814">
    <property type="entry name" value="PEPTIDYL-TRNA HYDROLASE ARFB"/>
    <property type="match status" value="1"/>
</dbReference>
<keyword evidence="4" id="KW-1185">Reference proteome</keyword>
<dbReference type="InterPro" id="IPR000352">
    <property type="entry name" value="Pep_chain_release_fac_I"/>
</dbReference>
<evidence type="ECO:0000313" key="3">
    <source>
        <dbReference type="EMBL" id="MBK1659298.1"/>
    </source>
</evidence>
<accession>A0ABS1CYB1</accession>
<dbReference type="EMBL" id="NRSG01000094">
    <property type="protein sequence ID" value="MBK1659298.1"/>
    <property type="molecule type" value="Genomic_DNA"/>
</dbReference>
<dbReference type="NCBIfam" id="NF006718">
    <property type="entry name" value="PRK09256.1"/>
    <property type="match status" value="1"/>
</dbReference>